<evidence type="ECO:0000256" key="1">
    <source>
        <dbReference type="SAM" id="MobiDB-lite"/>
    </source>
</evidence>
<organism evidence="2 3">
    <name type="scientific">Hyaloscypha hepaticicola</name>
    <dbReference type="NCBI Taxonomy" id="2082293"/>
    <lineage>
        <taxon>Eukaryota</taxon>
        <taxon>Fungi</taxon>
        <taxon>Dikarya</taxon>
        <taxon>Ascomycota</taxon>
        <taxon>Pezizomycotina</taxon>
        <taxon>Leotiomycetes</taxon>
        <taxon>Helotiales</taxon>
        <taxon>Hyaloscyphaceae</taxon>
        <taxon>Hyaloscypha</taxon>
    </lineage>
</organism>
<accession>A0A2J6QK89</accession>
<keyword evidence="3" id="KW-1185">Reference proteome</keyword>
<feature type="region of interest" description="Disordered" evidence="1">
    <location>
        <begin position="1"/>
        <end position="53"/>
    </location>
</feature>
<dbReference type="AlphaFoldDB" id="A0A2J6QK89"/>
<feature type="compositionally biased region" description="Acidic residues" evidence="1">
    <location>
        <begin position="355"/>
        <end position="373"/>
    </location>
</feature>
<gene>
    <name evidence="2" type="ORF">NA56DRAFT_697913</name>
</gene>
<feature type="compositionally biased region" description="Low complexity" evidence="1">
    <location>
        <begin position="329"/>
        <end position="354"/>
    </location>
</feature>
<feature type="region of interest" description="Disordered" evidence="1">
    <location>
        <begin position="307"/>
        <end position="448"/>
    </location>
</feature>
<feature type="compositionally biased region" description="Basic and acidic residues" evidence="1">
    <location>
        <begin position="13"/>
        <end position="23"/>
    </location>
</feature>
<sequence length="448" mass="48934">MSGNGNEYGGARRNADKQPDQKQYDPVGNSIRGSATYPTGSLPHALPQGSIRGYVAPQPPNIFMGGFPQEAPNPHGFNPSEQMGGHHSHFSQGMPPHYGPHENLPPNPSILMAMNSPWPSIQGNMYGQPPPYPAMQNSLPPSAGVPLPPLLPQGAFPQPSSMSTGDINQSHTLGNSASSMQQAVSAPPLVPNPPILPDPAAAFDDDFIHPRTGRPTRPFLPHEQALLRQYYRLKHPLAPNATDREIQMWHVRLRYRELTEWDKFLADNQSKSEASERKEAIEDYEEWINDIKQCMRDEIRSDARGNVYGRLGRAPSSKNKPKTGTLAQGAGVKKTTSKKGGSALKGKQSAQQQDSEIDDDDDDEDAEGDDDSDTIVVETPKKGTSKGKSRASTPKKSAKAAKTKNSDKNVVAEASAEEEDEEEAVEEDDGDNLGQNDPHDMDDFWSLH</sequence>
<feature type="compositionally biased region" description="Acidic residues" evidence="1">
    <location>
        <begin position="415"/>
        <end position="431"/>
    </location>
</feature>
<name>A0A2J6QK89_9HELO</name>
<evidence type="ECO:0000313" key="2">
    <source>
        <dbReference type="EMBL" id="PMD26678.1"/>
    </source>
</evidence>
<feature type="region of interest" description="Disordered" evidence="1">
    <location>
        <begin position="149"/>
        <end position="185"/>
    </location>
</feature>
<feature type="compositionally biased region" description="Polar residues" evidence="1">
    <location>
        <begin position="158"/>
        <end position="182"/>
    </location>
</feature>
<reference evidence="2 3" key="1">
    <citation type="submission" date="2016-05" db="EMBL/GenBank/DDBJ databases">
        <title>A degradative enzymes factory behind the ericoid mycorrhizal symbiosis.</title>
        <authorList>
            <consortium name="DOE Joint Genome Institute"/>
            <person name="Martino E."/>
            <person name="Morin E."/>
            <person name="Grelet G."/>
            <person name="Kuo A."/>
            <person name="Kohler A."/>
            <person name="Daghino S."/>
            <person name="Barry K."/>
            <person name="Choi C."/>
            <person name="Cichocki N."/>
            <person name="Clum A."/>
            <person name="Copeland A."/>
            <person name="Hainaut M."/>
            <person name="Haridas S."/>
            <person name="Labutti K."/>
            <person name="Lindquist E."/>
            <person name="Lipzen A."/>
            <person name="Khouja H.-R."/>
            <person name="Murat C."/>
            <person name="Ohm R."/>
            <person name="Olson A."/>
            <person name="Spatafora J."/>
            <person name="Veneault-Fourrey C."/>
            <person name="Henrissat B."/>
            <person name="Grigoriev I."/>
            <person name="Martin F."/>
            <person name="Perotto S."/>
        </authorList>
    </citation>
    <scope>NUCLEOTIDE SEQUENCE [LARGE SCALE GENOMIC DNA]</scope>
    <source>
        <strain evidence="2 3">UAMH 7357</strain>
    </source>
</reference>
<evidence type="ECO:0000313" key="3">
    <source>
        <dbReference type="Proteomes" id="UP000235672"/>
    </source>
</evidence>
<proteinExistence type="predicted"/>
<feature type="region of interest" description="Disordered" evidence="1">
    <location>
        <begin position="81"/>
        <end position="106"/>
    </location>
</feature>
<dbReference type="Proteomes" id="UP000235672">
    <property type="component" value="Unassembled WGS sequence"/>
</dbReference>
<protein>
    <submittedName>
        <fullName evidence="2">Uncharacterized protein</fullName>
    </submittedName>
</protein>
<dbReference type="EMBL" id="KZ613467">
    <property type="protein sequence ID" value="PMD26678.1"/>
    <property type="molecule type" value="Genomic_DNA"/>
</dbReference>